<gene>
    <name evidence="6" type="ORF">UX31_C0005G0013</name>
</gene>
<dbReference type="InterPro" id="IPR006638">
    <property type="entry name" value="Elp3/MiaA/NifB-like_rSAM"/>
</dbReference>
<evidence type="ECO:0000256" key="2">
    <source>
        <dbReference type="ARBA" id="ARBA00022723"/>
    </source>
</evidence>
<evidence type="ECO:0000256" key="4">
    <source>
        <dbReference type="ARBA" id="ARBA00023014"/>
    </source>
</evidence>
<dbReference type="PROSITE" id="PS51918">
    <property type="entry name" value="RADICAL_SAM"/>
    <property type="match status" value="1"/>
</dbReference>
<dbReference type="SFLD" id="SFLDG01386">
    <property type="entry name" value="main_SPASM_domain-containing"/>
    <property type="match status" value="1"/>
</dbReference>
<dbReference type="Pfam" id="PF04055">
    <property type="entry name" value="Radical_SAM"/>
    <property type="match status" value="1"/>
</dbReference>
<feature type="domain" description="Radical SAM core" evidence="5">
    <location>
        <begin position="5"/>
        <end position="221"/>
    </location>
</feature>
<keyword evidence="4" id="KW-0411">Iron-sulfur</keyword>
<dbReference type="SUPFAM" id="SSF102114">
    <property type="entry name" value="Radical SAM enzymes"/>
    <property type="match status" value="1"/>
</dbReference>
<dbReference type="Gene3D" id="3.20.20.70">
    <property type="entry name" value="Aldolase class I"/>
    <property type="match status" value="1"/>
</dbReference>
<reference evidence="6 7" key="1">
    <citation type="journal article" date="2015" name="Nature">
        <title>rRNA introns, odd ribosomes, and small enigmatic genomes across a large radiation of phyla.</title>
        <authorList>
            <person name="Brown C.T."/>
            <person name="Hug L.A."/>
            <person name="Thomas B.C."/>
            <person name="Sharon I."/>
            <person name="Castelle C.J."/>
            <person name="Singh A."/>
            <person name="Wilkins M.J."/>
            <person name="Williams K.H."/>
            <person name="Banfield J.F."/>
        </authorList>
    </citation>
    <scope>NUCLEOTIDE SEQUENCE [LARGE SCALE GENOMIC DNA]</scope>
</reference>
<dbReference type="CDD" id="cd01335">
    <property type="entry name" value="Radical_SAM"/>
    <property type="match status" value="1"/>
</dbReference>
<dbReference type="Pfam" id="PF13186">
    <property type="entry name" value="SPASM"/>
    <property type="match status" value="1"/>
</dbReference>
<dbReference type="SFLD" id="SFLDG01067">
    <property type="entry name" value="SPASM/twitch_domain_containing"/>
    <property type="match status" value="1"/>
</dbReference>
<organism evidence="6 7">
    <name type="scientific">Candidatus Nomurabacteria bacterium GW2011_GWA1_46_11</name>
    <dbReference type="NCBI Taxonomy" id="1618732"/>
    <lineage>
        <taxon>Bacteria</taxon>
        <taxon>Candidatus Nomuraibacteriota</taxon>
    </lineage>
</organism>
<dbReference type="SMART" id="SM00729">
    <property type="entry name" value="Elp3"/>
    <property type="match status" value="1"/>
</dbReference>
<dbReference type="InterPro" id="IPR023885">
    <property type="entry name" value="4Fe4S-binding_SPASM_dom"/>
</dbReference>
<dbReference type="NCBIfam" id="TIGR04085">
    <property type="entry name" value="rSAM_more_4Fe4S"/>
    <property type="match status" value="1"/>
</dbReference>
<sequence>MYKTLNAPLAAHVEVNTFCNQRCRHCYNFWRASDPGLDIKLSPELTVRIADQLAQHGVFHVILNGGEPLMNVDGLLSLMGELRARGITFSLNSTLALIKPETARQLKEAGLNTVLASLLSYNPDTHNYLTSHPGSFQKVTRGVGIAIEAGLRVALNMVVSRRNLGHIEKTGLLAKELGASFFSATRVIPPRLAYLEPDSELILRPDEIRAIVESLVRLQETGLVLDSLIPYPGCFFDTSEEVDLLGMRSCSAGKTSVAIGADGLVRACPHHEKTYGSIMDKDLASIWQRMHEWRDGSILPEACLSCRFIAQCGGGCRVAPTDGSLCGEDPIMKKSEVRKLPTLVRHHDAVLIEGSTLMKIRKGCRFRQDDEVGIINTGGIKNAIVERETLELLKSLHAEGVEFTPGGLRDQHGIQMSDEEYYSFMSELVTREVAQISTG</sequence>
<dbReference type="PANTHER" id="PTHR11228">
    <property type="entry name" value="RADICAL SAM DOMAIN PROTEIN"/>
    <property type="match status" value="1"/>
</dbReference>
<name>A0A0G1QWP1_9BACT</name>
<evidence type="ECO:0000313" key="7">
    <source>
        <dbReference type="Proteomes" id="UP000034107"/>
    </source>
</evidence>
<keyword evidence="2" id="KW-0479">Metal-binding</keyword>
<evidence type="ECO:0000256" key="1">
    <source>
        <dbReference type="ARBA" id="ARBA00022691"/>
    </source>
</evidence>
<dbReference type="GO" id="GO:0051536">
    <property type="term" value="F:iron-sulfur cluster binding"/>
    <property type="evidence" value="ECO:0007669"/>
    <property type="project" value="UniProtKB-KW"/>
</dbReference>
<dbReference type="GO" id="GO:0046872">
    <property type="term" value="F:metal ion binding"/>
    <property type="evidence" value="ECO:0007669"/>
    <property type="project" value="UniProtKB-KW"/>
</dbReference>
<evidence type="ECO:0000313" key="6">
    <source>
        <dbReference type="EMBL" id="KKU22203.1"/>
    </source>
</evidence>
<dbReference type="Proteomes" id="UP000034107">
    <property type="component" value="Unassembled WGS sequence"/>
</dbReference>
<protein>
    <submittedName>
        <fullName evidence="6">Radical SAM domain protein</fullName>
    </submittedName>
</protein>
<accession>A0A0G1QWP1</accession>
<dbReference type="SFLD" id="SFLDS00029">
    <property type="entry name" value="Radical_SAM"/>
    <property type="match status" value="1"/>
</dbReference>
<dbReference type="InterPro" id="IPR013785">
    <property type="entry name" value="Aldolase_TIM"/>
</dbReference>
<dbReference type="AlphaFoldDB" id="A0A0G1QWP1"/>
<dbReference type="GO" id="GO:0003824">
    <property type="term" value="F:catalytic activity"/>
    <property type="evidence" value="ECO:0007669"/>
    <property type="project" value="InterPro"/>
</dbReference>
<comment type="caution">
    <text evidence="6">The sequence shown here is derived from an EMBL/GenBank/DDBJ whole genome shotgun (WGS) entry which is preliminary data.</text>
</comment>
<dbReference type="EMBL" id="LCLS01000005">
    <property type="protein sequence ID" value="KKU22203.1"/>
    <property type="molecule type" value="Genomic_DNA"/>
</dbReference>
<evidence type="ECO:0000259" key="5">
    <source>
        <dbReference type="PROSITE" id="PS51918"/>
    </source>
</evidence>
<dbReference type="InterPro" id="IPR050377">
    <property type="entry name" value="Radical_SAM_PqqE_MftC-like"/>
</dbReference>
<evidence type="ECO:0000256" key="3">
    <source>
        <dbReference type="ARBA" id="ARBA00023004"/>
    </source>
</evidence>
<proteinExistence type="predicted"/>
<dbReference type="PANTHER" id="PTHR11228:SF7">
    <property type="entry name" value="PQQA PEPTIDE CYCLASE"/>
    <property type="match status" value="1"/>
</dbReference>
<keyword evidence="1" id="KW-0949">S-adenosyl-L-methionine</keyword>
<dbReference type="InterPro" id="IPR007197">
    <property type="entry name" value="rSAM"/>
</dbReference>
<keyword evidence="3" id="KW-0408">Iron</keyword>
<dbReference type="InterPro" id="IPR058240">
    <property type="entry name" value="rSAM_sf"/>
</dbReference>